<dbReference type="EMBL" id="LR217713">
    <property type="protein sequence ID" value="VFP82289.1"/>
    <property type="molecule type" value="Genomic_DNA"/>
</dbReference>
<proteinExistence type="inferred from homology"/>
<dbReference type="Pfam" id="PF06969">
    <property type="entry name" value="HemN_C"/>
    <property type="match status" value="1"/>
</dbReference>
<dbReference type="Gene3D" id="3.20.20.70">
    <property type="entry name" value="Aldolase class I"/>
    <property type="match status" value="1"/>
</dbReference>
<dbReference type="GO" id="GO:0004109">
    <property type="term" value="F:coproporphyrinogen oxidase activity"/>
    <property type="evidence" value="ECO:0007669"/>
    <property type="project" value="InterPro"/>
</dbReference>
<comment type="similarity">
    <text evidence="2">Belongs to the anaerobic coproporphyrinogen-III oxidase family. HemW subfamily.</text>
</comment>
<dbReference type="SFLD" id="SFLDG01082">
    <property type="entry name" value="B12-binding_domain_containing"/>
    <property type="match status" value="1"/>
</dbReference>
<protein>
    <recommendedName>
        <fullName evidence="3 10">Heme chaperone HemW</fullName>
    </recommendedName>
</protein>
<dbReference type="SFLD" id="SFLDF00562">
    <property type="entry name" value="HemN-like__clustered_with_heat"/>
    <property type="match status" value="1"/>
</dbReference>
<evidence type="ECO:0000256" key="7">
    <source>
        <dbReference type="ARBA" id="ARBA00023004"/>
    </source>
</evidence>
<comment type="function">
    <text evidence="10">Probably acts as a heme chaperone, transferring heme to an unknown acceptor. Binds one molecule of heme per monomer, possibly covalently. Binds 1 [4Fe-4S] cluster. The cluster is coordinated with 3 cysteines and an exchangeable S-adenosyl-L-methionine.</text>
</comment>
<keyword evidence="8 10" id="KW-0411">Iron-sulfur</keyword>
<sequence length="378" mass="43486">MPNLPKLSLYIHIPWCMKKCPYCDFNSFVSKTQIPEQNYIRHVLNDLSNDISLASERKIDSIFIGGGTPSLFSEKSIQLLLNGVRARIHVSPFAEITIEANPGTVEINRFSGYQASGVNRISIGIQSFNQKSLRHIGRTYDASDAIRAIMLANTLGLNSFNLDLMHGLPHQTKKEALRDLQVAITLNVPHISWYQLTIEPNTLFSRCRPLLPNEDDLWDIFQKGHQLLHASGYEQYEISSYARQGHYCTHNLNYWRFGDYLGIGCGAHGKITQLNGSIIRTEKTKHPRKFMSGCYLHKLSEVCDYDKPFEFFMNRFRLLEPIPKNEYRSYTGLLEHSIRVPLDILITKGYLMETNNFWQTTQKGRLFLNSMLEVFLSK</sequence>
<dbReference type="GO" id="GO:0046872">
    <property type="term" value="F:metal ion binding"/>
    <property type="evidence" value="ECO:0007669"/>
    <property type="project" value="UniProtKB-UniRule"/>
</dbReference>
<evidence type="ECO:0000313" key="13">
    <source>
        <dbReference type="Proteomes" id="UP000294441"/>
    </source>
</evidence>
<keyword evidence="5 10" id="KW-0949">S-adenosyl-L-methionine</keyword>
<gene>
    <name evidence="12" type="primary">yggW</name>
    <name evidence="12" type="ORF">ERCICURV3402_660</name>
</gene>
<evidence type="ECO:0000256" key="5">
    <source>
        <dbReference type="ARBA" id="ARBA00022691"/>
    </source>
</evidence>
<evidence type="ECO:0000256" key="6">
    <source>
        <dbReference type="ARBA" id="ARBA00022723"/>
    </source>
</evidence>
<accession>A0A451D8W4</accession>
<keyword evidence="6 10" id="KW-0479">Metal-binding</keyword>
<evidence type="ECO:0000256" key="8">
    <source>
        <dbReference type="ARBA" id="ARBA00023014"/>
    </source>
</evidence>
<evidence type="ECO:0000256" key="2">
    <source>
        <dbReference type="ARBA" id="ARBA00006100"/>
    </source>
</evidence>
<dbReference type="Proteomes" id="UP000294441">
    <property type="component" value="Chromosome 1"/>
</dbReference>
<reference evidence="12 13" key="1">
    <citation type="submission" date="2019-02" db="EMBL/GenBank/DDBJ databases">
        <authorList>
            <person name="Manzano-Marin A."/>
            <person name="Manzano-Marin A."/>
        </authorList>
    </citation>
    <scope>NUCLEOTIDE SEQUENCE [LARGE SCALE GENOMIC DNA]</scope>
    <source>
        <strain evidence="12 13">ErCicurvipes</strain>
    </source>
</reference>
<comment type="cofactor">
    <cofactor evidence="1">
        <name>[4Fe-4S] cluster</name>
        <dbReference type="ChEBI" id="CHEBI:49883"/>
    </cofactor>
</comment>
<dbReference type="PANTHER" id="PTHR13932">
    <property type="entry name" value="COPROPORPHYRINIGEN III OXIDASE"/>
    <property type="match status" value="1"/>
</dbReference>
<dbReference type="SFLD" id="SFLDF00288">
    <property type="entry name" value="HemN-like__clustered_with_nucl"/>
    <property type="match status" value="1"/>
</dbReference>
<dbReference type="InterPro" id="IPR034505">
    <property type="entry name" value="Coproporphyrinogen-III_oxidase"/>
</dbReference>
<evidence type="ECO:0000313" key="12">
    <source>
        <dbReference type="EMBL" id="VFP82289.1"/>
    </source>
</evidence>
<evidence type="ECO:0000256" key="9">
    <source>
        <dbReference type="ARBA" id="ARBA00023186"/>
    </source>
</evidence>
<dbReference type="InterPro" id="IPR058240">
    <property type="entry name" value="rSAM_sf"/>
</dbReference>
<evidence type="ECO:0000256" key="4">
    <source>
        <dbReference type="ARBA" id="ARBA00022617"/>
    </source>
</evidence>
<dbReference type="NCBIfam" id="TIGR00539">
    <property type="entry name" value="hemN_rel"/>
    <property type="match status" value="1"/>
</dbReference>
<dbReference type="InterPro" id="IPR010723">
    <property type="entry name" value="HemN_C"/>
</dbReference>
<dbReference type="SFLD" id="SFLDS00029">
    <property type="entry name" value="Radical_SAM"/>
    <property type="match status" value="2"/>
</dbReference>
<keyword evidence="12" id="KW-0560">Oxidoreductase</keyword>
<dbReference type="Pfam" id="PF04055">
    <property type="entry name" value="Radical_SAM"/>
    <property type="match status" value="1"/>
</dbReference>
<keyword evidence="10" id="KW-0004">4Fe-4S</keyword>
<evidence type="ECO:0000259" key="11">
    <source>
        <dbReference type="PROSITE" id="PS51918"/>
    </source>
</evidence>
<keyword evidence="7 10" id="KW-0408">Iron</keyword>
<dbReference type="InterPro" id="IPR013785">
    <property type="entry name" value="Aldolase_TIM"/>
</dbReference>
<name>A0A451D8W4_9GAMM</name>
<dbReference type="AlphaFoldDB" id="A0A451D8W4"/>
<dbReference type="SMART" id="SM00729">
    <property type="entry name" value="Elp3"/>
    <property type="match status" value="1"/>
</dbReference>
<dbReference type="SFLD" id="SFLDG01065">
    <property type="entry name" value="anaerobic_coproporphyrinogen-I"/>
    <property type="match status" value="2"/>
</dbReference>
<keyword evidence="9 10" id="KW-0143">Chaperone</keyword>
<evidence type="ECO:0000256" key="3">
    <source>
        <dbReference type="ARBA" id="ARBA00017228"/>
    </source>
</evidence>
<dbReference type="SUPFAM" id="SSF102114">
    <property type="entry name" value="Radical SAM enzymes"/>
    <property type="match status" value="1"/>
</dbReference>
<dbReference type="RefSeq" id="WP_157992869.1">
    <property type="nucleotide sequence ID" value="NZ_LR217713.1"/>
</dbReference>
<keyword evidence="4 10" id="KW-0349">Heme</keyword>
<dbReference type="GeneID" id="66304933"/>
<keyword evidence="10" id="KW-0963">Cytoplasm</keyword>
<dbReference type="GO" id="GO:0006779">
    <property type="term" value="P:porphyrin-containing compound biosynthetic process"/>
    <property type="evidence" value="ECO:0007669"/>
    <property type="project" value="InterPro"/>
</dbReference>
<dbReference type="GO" id="GO:0051539">
    <property type="term" value="F:4 iron, 4 sulfur cluster binding"/>
    <property type="evidence" value="ECO:0007669"/>
    <property type="project" value="UniProtKB-UniRule"/>
</dbReference>
<dbReference type="InterPro" id="IPR006638">
    <property type="entry name" value="Elp3/MiaA/NifB-like_rSAM"/>
</dbReference>
<dbReference type="OrthoDB" id="9808022at2"/>
<dbReference type="PANTHER" id="PTHR13932:SF5">
    <property type="entry name" value="RADICAL S-ADENOSYL METHIONINE DOMAIN-CONTAINING PROTEIN 1, MITOCHONDRIAL"/>
    <property type="match status" value="1"/>
</dbReference>
<dbReference type="InterPro" id="IPR007197">
    <property type="entry name" value="rSAM"/>
</dbReference>
<evidence type="ECO:0000256" key="1">
    <source>
        <dbReference type="ARBA" id="ARBA00001966"/>
    </source>
</evidence>
<dbReference type="InterPro" id="IPR004559">
    <property type="entry name" value="HemW-like"/>
</dbReference>
<feature type="domain" description="Radical SAM core" evidence="11">
    <location>
        <begin position="1"/>
        <end position="234"/>
    </location>
</feature>
<evidence type="ECO:0000256" key="10">
    <source>
        <dbReference type="RuleBase" id="RU364116"/>
    </source>
</evidence>
<dbReference type="PROSITE" id="PS51918">
    <property type="entry name" value="RADICAL_SAM"/>
    <property type="match status" value="1"/>
</dbReference>
<organism evidence="12 13">
    <name type="scientific">Candidatus Erwinia haradaeae</name>
    <dbReference type="NCBI Taxonomy" id="1922217"/>
    <lineage>
        <taxon>Bacteria</taxon>
        <taxon>Pseudomonadati</taxon>
        <taxon>Pseudomonadota</taxon>
        <taxon>Gammaproteobacteria</taxon>
        <taxon>Enterobacterales</taxon>
        <taxon>Erwiniaceae</taxon>
        <taxon>Erwinia</taxon>
    </lineage>
</organism>
<comment type="subcellular location">
    <subcellularLocation>
        <location evidence="10">Cytoplasm</location>
    </subcellularLocation>
</comment>
<dbReference type="CDD" id="cd01335">
    <property type="entry name" value="Radical_SAM"/>
    <property type="match status" value="1"/>
</dbReference>
<dbReference type="GO" id="GO:0005737">
    <property type="term" value="C:cytoplasm"/>
    <property type="evidence" value="ECO:0007669"/>
    <property type="project" value="UniProtKB-SubCell"/>
</dbReference>